<dbReference type="Gene3D" id="1.10.287.1260">
    <property type="match status" value="1"/>
</dbReference>
<evidence type="ECO:0000313" key="11">
    <source>
        <dbReference type="EMBL" id="QCD66212.1"/>
    </source>
</evidence>
<sequence length="429" mass="45635">MQATTPTPVGEETPAPTNGSASNWPVFQDTVASVFGEGQQFLEELATTQGRAAVTAVLVIAALLAVFVVVPLLVRQIRRVLASRLFDSRVADGVELVGMYIPTTISGIALRVLQVSVTIVGALSLLVVWGLVDVAVVTGRLILDAIPHLVKATITAALLVLAYVGSDQLRNVISRFSQGADRVTQHQEEVMLRVGQVVLLVTVGSSIMTLWGINLSGLLVGAGFLGIVVGLAARQTLGSLIAGFVLMFSRPFTVGDWVEVGGQEGIVTDITILNTRLQNFDGETVVLPNDKVNDQSLTNRSSNGRLRLRTEVGIDYDADPDHAEAVALDAIEAVEIVEDAPAPKVIPKAFGDSAIVLELRYWIEHPSPPRKWRAVSGVVSGVKEAFDDEGITVPYPQRELSARDGTAARLRDGPLADGQPSAEADGETD</sequence>
<dbReference type="AlphaFoldDB" id="A0A4D6KFU8"/>
<feature type="transmembrane region" description="Helical" evidence="8">
    <location>
        <begin position="152"/>
        <end position="169"/>
    </location>
</feature>
<dbReference type="SUPFAM" id="SSF82689">
    <property type="entry name" value="Mechanosensitive channel protein MscS (YggB), C-terminal domain"/>
    <property type="match status" value="1"/>
</dbReference>
<dbReference type="InterPro" id="IPR010920">
    <property type="entry name" value="LSM_dom_sf"/>
</dbReference>
<dbReference type="RefSeq" id="WP_015762605.1">
    <property type="nucleotide sequence ID" value="NZ_CP039375.1"/>
</dbReference>
<dbReference type="SUPFAM" id="SSF50182">
    <property type="entry name" value="Sm-like ribonucleoproteins"/>
    <property type="match status" value="1"/>
</dbReference>
<dbReference type="InterPro" id="IPR006685">
    <property type="entry name" value="MscS_channel_2nd"/>
</dbReference>
<dbReference type="Pfam" id="PF00924">
    <property type="entry name" value="MS_channel_2nd"/>
    <property type="match status" value="1"/>
</dbReference>
<dbReference type="Gene3D" id="3.30.70.100">
    <property type="match status" value="1"/>
</dbReference>
<feature type="transmembrane region" description="Helical" evidence="8">
    <location>
        <begin position="52"/>
        <end position="74"/>
    </location>
</feature>
<feature type="region of interest" description="Disordered" evidence="7">
    <location>
        <begin position="1"/>
        <end position="23"/>
    </location>
</feature>
<accession>A0A4D6KFU8</accession>
<organism evidence="11 12">
    <name type="scientific">Halomicrobium mukohataei</name>
    <dbReference type="NCBI Taxonomy" id="57705"/>
    <lineage>
        <taxon>Archaea</taxon>
        <taxon>Methanobacteriati</taxon>
        <taxon>Methanobacteriota</taxon>
        <taxon>Stenosarchaea group</taxon>
        <taxon>Halobacteria</taxon>
        <taxon>Halobacteriales</taxon>
        <taxon>Haloarculaceae</taxon>
        <taxon>Halomicrobium</taxon>
    </lineage>
</organism>
<dbReference type="GeneID" id="42179541"/>
<dbReference type="InterPro" id="IPR049278">
    <property type="entry name" value="MS_channel_C"/>
</dbReference>
<feature type="region of interest" description="Disordered" evidence="7">
    <location>
        <begin position="395"/>
        <end position="429"/>
    </location>
</feature>
<dbReference type="InterPro" id="IPR011066">
    <property type="entry name" value="MscS_channel_C_sf"/>
</dbReference>
<feature type="domain" description="Mechanosensitive ion channel MscS C-terminal" evidence="10">
    <location>
        <begin position="309"/>
        <end position="391"/>
    </location>
</feature>
<evidence type="ECO:0000256" key="7">
    <source>
        <dbReference type="SAM" id="MobiDB-lite"/>
    </source>
</evidence>
<dbReference type="KEGG" id="halz:E5139_11355"/>
<reference evidence="11 12" key="1">
    <citation type="submission" date="2019-04" db="EMBL/GenBank/DDBJ databases">
        <title>Complete genome sequence of Arthrobacter sp. ZXY-2 associated with effective atrazine degradation and salt adaptation.</title>
        <authorList>
            <person name="Zhao X."/>
        </authorList>
    </citation>
    <scope>NUCLEOTIDE SEQUENCE [LARGE SCALE GENOMIC DNA]</scope>
    <source>
        <strain evidence="12">ZP60</strain>
    </source>
</reference>
<dbReference type="PANTHER" id="PTHR30221">
    <property type="entry name" value="SMALL-CONDUCTANCE MECHANOSENSITIVE CHANNEL"/>
    <property type="match status" value="1"/>
</dbReference>
<dbReference type="Proteomes" id="UP000297053">
    <property type="component" value="Chromosome"/>
</dbReference>
<proteinExistence type="inferred from homology"/>
<evidence type="ECO:0000256" key="5">
    <source>
        <dbReference type="ARBA" id="ARBA00022989"/>
    </source>
</evidence>
<evidence type="ECO:0000256" key="4">
    <source>
        <dbReference type="ARBA" id="ARBA00022692"/>
    </source>
</evidence>
<evidence type="ECO:0000256" key="8">
    <source>
        <dbReference type="SAM" id="Phobius"/>
    </source>
</evidence>
<dbReference type="InterPro" id="IPR011014">
    <property type="entry name" value="MscS_channel_TM-2"/>
</dbReference>
<dbReference type="Pfam" id="PF21082">
    <property type="entry name" value="MS_channel_3rd"/>
    <property type="match status" value="1"/>
</dbReference>
<feature type="domain" description="Mechanosensitive ion channel MscS" evidence="9">
    <location>
        <begin position="237"/>
        <end position="301"/>
    </location>
</feature>
<evidence type="ECO:0000259" key="10">
    <source>
        <dbReference type="Pfam" id="PF21082"/>
    </source>
</evidence>
<evidence type="ECO:0000259" key="9">
    <source>
        <dbReference type="Pfam" id="PF00924"/>
    </source>
</evidence>
<evidence type="ECO:0000256" key="1">
    <source>
        <dbReference type="ARBA" id="ARBA00004651"/>
    </source>
</evidence>
<dbReference type="PANTHER" id="PTHR30221:SF20">
    <property type="entry name" value="SMALL-CONDUCTANCE MECHANOSENSITIVE CHANNEL"/>
    <property type="match status" value="1"/>
</dbReference>
<evidence type="ECO:0000256" key="3">
    <source>
        <dbReference type="ARBA" id="ARBA00022475"/>
    </source>
</evidence>
<keyword evidence="5 8" id="KW-1133">Transmembrane helix</keyword>
<comment type="similarity">
    <text evidence="2">Belongs to the MscS (TC 1.A.23) family.</text>
</comment>
<dbReference type="InterPro" id="IPR045275">
    <property type="entry name" value="MscS_archaea/bacteria_type"/>
</dbReference>
<comment type="subcellular location">
    <subcellularLocation>
        <location evidence="1">Cell membrane</location>
        <topology evidence="1">Multi-pass membrane protein</topology>
    </subcellularLocation>
</comment>
<keyword evidence="3" id="KW-1003">Cell membrane</keyword>
<keyword evidence="4 8" id="KW-0812">Transmembrane</keyword>
<dbReference type="SUPFAM" id="SSF82861">
    <property type="entry name" value="Mechanosensitive channel protein MscS (YggB), transmembrane region"/>
    <property type="match status" value="1"/>
</dbReference>
<protein>
    <submittedName>
        <fullName evidence="11">Mechanosensitive ion channel family protein</fullName>
    </submittedName>
</protein>
<dbReference type="GO" id="GO:0005886">
    <property type="term" value="C:plasma membrane"/>
    <property type="evidence" value="ECO:0007669"/>
    <property type="project" value="UniProtKB-SubCell"/>
</dbReference>
<dbReference type="InterPro" id="IPR023408">
    <property type="entry name" value="MscS_beta-dom_sf"/>
</dbReference>
<keyword evidence="6 8" id="KW-0472">Membrane</keyword>
<dbReference type="OMA" id="VFPNDRV"/>
<dbReference type="EMBL" id="CP039375">
    <property type="protein sequence ID" value="QCD66212.1"/>
    <property type="molecule type" value="Genomic_DNA"/>
</dbReference>
<feature type="transmembrane region" description="Helical" evidence="8">
    <location>
        <begin position="219"/>
        <end position="248"/>
    </location>
</feature>
<dbReference type="Gene3D" id="2.30.30.60">
    <property type="match status" value="1"/>
</dbReference>
<feature type="transmembrane region" description="Helical" evidence="8">
    <location>
        <begin position="108"/>
        <end position="132"/>
    </location>
</feature>
<reference evidence="11 12" key="2">
    <citation type="submission" date="2019-04" db="EMBL/GenBank/DDBJ databases">
        <authorList>
            <person name="Yang S."/>
            <person name="Wei W."/>
        </authorList>
    </citation>
    <scope>NUCLEOTIDE SEQUENCE [LARGE SCALE GENOMIC DNA]</scope>
    <source>
        <strain evidence="12">ZP60</strain>
    </source>
</reference>
<dbReference type="GO" id="GO:0008381">
    <property type="term" value="F:mechanosensitive monoatomic ion channel activity"/>
    <property type="evidence" value="ECO:0007669"/>
    <property type="project" value="InterPro"/>
</dbReference>
<evidence type="ECO:0000256" key="2">
    <source>
        <dbReference type="ARBA" id="ARBA00008017"/>
    </source>
</evidence>
<evidence type="ECO:0000313" key="12">
    <source>
        <dbReference type="Proteomes" id="UP000297053"/>
    </source>
</evidence>
<gene>
    <name evidence="11" type="ORF">E5139_11355</name>
</gene>
<name>A0A4D6KFU8_9EURY</name>
<evidence type="ECO:0000256" key="6">
    <source>
        <dbReference type="ARBA" id="ARBA00023136"/>
    </source>
</evidence>
<dbReference type="PRINTS" id="PR00173">
    <property type="entry name" value="EDTRNSPORT"/>
</dbReference>